<dbReference type="AlphaFoldDB" id="A0A699ZB65"/>
<dbReference type="GO" id="GO:0020037">
    <property type="term" value="F:heme binding"/>
    <property type="evidence" value="ECO:0007669"/>
    <property type="project" value="InterPro"/>
</dbReference>
<evidence type="ECO:0000256" key="4">
    <source>
        <dbReference type="ARBA" id="ARBA00022829"/>
    </source>
</evidence>
<organism evidence="6 7">
    <name type="scientific">Haematococcus lacustris</name>
    <name type="common">Green alga</name>
    <name type="synonym">Haematococcus pluvialis</name>
    <dbReference type="NCBI Taxonomy" id="44745"/>
    <lineage>
        <taxon>Eukaryota</taxon>
        <taxon>Viridiplantae</taxon>
        <taxon>Chlorophyta</taxon>
        <taxon>core chlorophytes</taxon>
        <taxon>Chlorophyceae</taxon>
        <taxon>CS clade</taxon>
        <taxon>Chlamydomonadales</taxon>
        <taxon>Haematococcaceae</taxon>
        <taxon>Haematococcus</taxon>
    </lineage>
</organism>
<evidence type="ECO:0000259" key="5">
    <source>
        <dbReference type="PROSITE" id="PS51700"/>
    </source>
</evidence>
<dbReference type="GO" id="GO:0072686">
    <property type="term" value="C:mitotic spindle"/>
    <property type="evidence" value="ECO:0007669"/>
    <property type="project" value="TreeGrafter"/>
</dbReference>
<gene>
    <name evidence="6" type="ORF">HaLaN_12904</name>
</gene>
<evidence type="ECO:0000313" key="6">
    <source>
        <dbReference type="EMBL" id="GFH16479.1"/>
    </source>
</evidence>
<evidence type="ECO:0000256" key="3">
    <source>
        <dbReference type="ARBA" id="ARBA00022801"/>
    </source>
</evidence>
<accession>A0A699ZB65</accession>
<dbReference type="PANTHER" id="PTHR12792">
    <property type="entry name" value="EXTRA SPINDLE POLES 1-RELATED"/>
    <property type="match status" value="1"/>
</dbReference>
<proteinExistence type="predicted"/>
<keyword evidence="3" id="KW-0378">Hydrolase</keyword>
<dbReference type="SUPFAM" id="SSF48264">
    <property type="entry name" value="Cytochrome P450"/>
    <property type="match status" value="1"/>
</dbReference>
<comment type="caution">
    <text evidence="6">The sequence shown here is derived from an EMBL/GenBank/DDBJ whole genome shotgun (WGS) entry which is preliminary data.</text>
</comment>
<dbReference type="Proteomes" id="UP000485058">
    <property type="component" value="Unassembled WGS sequence"/>
</dbReference>
<dbReference type="GO" id="GO:0004197">
    <property type="term" value="F:cysteine-type endopeptidase activity"/>
    <property type="evidence" value="ECO:0007669"/>
    <property type="project" value="InterPro"/>
</dbReference>
<dbReference type="InterPro" id="IPR030397">
    <property type="entry name" value="SEPARIN_core_dom"/>
</dbReference>
<reference evidence="6 7" key="1">
    <citation type="submission" date="2020-02" db="EMBL/GenBank/DDBJ databases">
        <title>Draft genome sequence of Haematococcus lacustris strain NIES-144.</title>
        <authorList>
            <person name="Morimoto D."/>
            <person name="Nakagawa S."/>
            <person name="Yoshida T."/>
            <person name="Sawayama S."/>
        </authorList>
    </citation>
    <scope>NUCLEOTIDE SEQUENCE [LARGE SCALE GENOMIC DNA]</scope>
    <source>
        <strain evidence="6 7">NIES-144</strain>
    </source>
</reference>
<dbReference type="InterPro" id="IPR001128">
    <property type="entry name" value="Cyt_P450"/>
</dbReference>
<dbReference type="Pfam" id="PF00067">
    <property type="entry name" value="p450"/>
    <property type="match status" value="1"/>
</dbReference>
<name>A0A699ZB65_HAELA</name>
<keyword evidence="7" id="KW-1185">Reference proteome</keyword>
<keyword evidence="4" id="KW-0159">Chromosome partition</keyword>
<sequence length="353" mass="37334">MQGVAGSHPSVPELMKALQSHALFVYFGHGSGEQYLPLAAMRSMRCCAANLLMGCSSGRLRPHGEYEPAGAVLSYIAAGCPAVVANLWDVTDRDIDRFSQTLLRQWLGPRAPPPATSLNSGQAGGLTSAGAQVSAACASTRTAGKARPKAGKARAIWYGSRPWVMVGKPEVGRRLLSRLMIRPSVKFVALLDNETQPMNDLSLIGLKGPAWRVARKAFESAIMHKDALALHLECVARLLARLARITAAGGGDGAIVNVAPLMGDLTMDVVGSCAFGVAFNTQEKELGKAALLGADGQDLGSQQQCLPFSPEELVDACHNAFATSKVGGQSRWTTLALLLPEWCYEGLSPATNP</sequence>
<protein>
    <recommendedName>
        <fullName evidence="2">separase</fullName>
        <ecNumber evidence="2">3.4.22.49</ecNumber>
    </recommendedName>
</protein>
<evidence type="ECO:0000256" key="1">
    <source>
        <dbReference type="ARBA" id="ARBA00000451"/>
    </source>
</evidence>
<feature type="domain" description="Peptidase C50" evidence="5">
    <location>
        <begin position="1"/>
        <end position="66"/>
    </location>
</feature>
<dbReference type="PANTHER" id="PTHR12792:SF0">
    <property type="entry name" value="SEPARIN"/>
    <property type="match status" value="1"/>
</dbReference>
<dbReference type="GO" id="GO:0016705">
    <property type="term" value="F:oxidoreductase activity, acting on paired donors, with incorporation or reduction of molecular oxygen"/>
    <property type="evidence" value="ECO:0007669"/>
    <property type="project" value="InterPro"/>
</dbReference>
<dbReference type="Gene3D" id="1.10.630.10">
    <property type="entry name" value="Cytochrome P450"/>
    <property type="match status" value="1"/>
</dbReference>
<evidence type="ECO:0000256" key="2">
    <source>
        <dbReference type="ARBA" id="ARBA00012489"/>
    </source>
</evidence>
<dbReference type="EC" id="3.4.22.49" evidence="2"/>
<comment type="catalytic activity">
    <reaction evidence="1">
        <text>All bonds known to be hydrolyzed by this endopeptidase have arginine in P1 and an acidic residue in P4. P6 is often occupied by an acidic residue or by a hydroxy-amino-acid residue, the phosphorylation of which enhances cleavage.</text>
        <dbReference type="EC" id="3.4.22.49"/>
    </reaction>
</comment>
<dbReference type="InterPro" id="IPR005314">
    <property type="entry name" value="Peptidase_C50"/>
</dbReference>
<dbReference type="GO" id="GO:0006508">
    <property type="term" value="P:proteolysis"/>
    <property type="evidence" value="ECO:0007669"/>
    <property type="project" value="InterPro"/>
</dbReference>
<dbReference type="Pfam" id="PF03568">
    <property type="entry name" value="Separin_C"/>
    <property type="match status" value="1"/>
</dbReference>
<evidence type="ECO:0000313" key="7">
    <source>
        <dbReference type="Proteomes" id="UP000485058"/>
    </source>
</evidence>
<dbReference type="GO" id="GO:0005634">
    <property type="term" value="C:nucleus"/>
    <property type="evidence" value="ECO:0007669"/>
    <property type="project" value="InterPro"/>
</dbReference>
<dbReference type="GO" id="GO:0005737">
    <property type="term" value="C:cytoplasm"/>
    <property type="evidence" value="ECO:0007669"/>
    <property type="project" value="TreeGrafter"/>
</dbReference>
<dbReference type="PROSITE" id="PS51700">
    <property type="entry name" value="SEPARIN"/>
    <property type="match status" value="1"/>
</dbReference>
<dbReference type="GO" id="GO:0004497">
    <property type="term" value="F:monooxygenase activity"/>
    <property type="evidence" value="ECO:0007669"/>
    <property type="project" value="InterPro"/>
</dbReference>
<dbReference type="GO" id="GO:0051307">
    <property type="term" value="P:meiotic chromosome separation"/>
    <property type="evidence" value="ECO:0007669"/>
    <property type="project" value="TreeGrafter"/>
</dbReference>
<dbReference type="EMBL" id="BLLF01001003">
    <property type="protein sequence ID" value="GFH16479.1"/>
    <property type="molecule type" value="Genomic_DNA"/>
</dbReference>
<dbReference type="GO" id="GO:0005506">
    <property type="term" value="F:iron ion binding"/>
    <property type="evidence" value="ECO:0007669"/>
    <property type="project" value="InterPro"/>
</dbReference>
<dbReference type="InterPro" id="IPR036396">
    <property type="entry name" value="Cyt_P450_sf"/>
</dbReference>